<feature type="region of interest" description="Disordered" evidence="4">
    <location>
        <begin position="268"/>
        <end position="287"/>
    </location>
</feature>
<dbReference type="PANTHER" id="PTHR24153:SF8">
    <property type="entry name" value="FORKED, ISOFORM F"/>
    <property type="match status" value="1"/>
</dbReference>
<keyword evidence="2" id="KW-0040">ANK repeat</keyword>
<sequence>MVARLDRTVPSPSIERLTSSMDRLNSIHIPIRTSGQNYSSKLQSMADQRQTSIPTSLTRTRYSSSPSSRIPTGVAARPLTRGSPRATPPKTIDNDGDGSYFEEIHGETTCDYDKGATTLYELLESSNWEKARARCRSHPEEVRTWIVRKDRSLKVRWKLLPLHAAIIFQSPNFIVSTLLEKYPSATSRRDDQGMLPLHLAFRHKQDDEELLEMLLTQYPKAVYIKDKRDRIPLEHARDSKFSVKVMKLYANAMVAGSVNTTSIVKTDSPVGTRTTVDSSQHTGSALHDHHIQRLEAEHEGRIAVMRAEMKADCERLIESEIQLVKEKYEERIAALEERNAKALDQYVLEAQEEREELLRKCNNEIAELRALLTSQDRKDRVMRDTLENEVTSLHTQLQQVRQKYEVTNDKYIQLREHASETHEVLAYVGEEHAQLQEIVLQQQEEIHSARTVRLDLLNRLLDHEQSNGEAARHREGEFSDVSSKIRTKIDIALNRGEQMLAESFIEEEQPSRFQRHHEPSEDERVYTFDARHRQASKQDGFFRMEEAQREMRHSESERHEGRDDRMQRERLGVIDHARDVTLNSIYQNDEVGIEVSKGTNKDRASPSNNNGVANHSDDKVLGDEISAITDGSDF</sequence>
<feature type="coiled-coil region" evidence="3">
    <location>
        <begin position="318"/>
        <end position="417"/>
    </location>
</feature>
<dbReference type="Gene3D" id="1.25.40.20">
    <property type="entry name" value="Ankyrin repeat-containing domain"/>
    <property type="match status" value="1"/>
</dbReference>
<feature type="compositionally biased region" description="Polar residues" evidence="4">
    <location>
        <begin position="268"/>
        <end position="283"/>
    </location>
</feature>
<keyword evidence="1" id="KW-0677">Repeat</keyword>
<dbReference type="GO" id="GO:0051017">
    <property type="term" value="P:actin filament bundle assembly"/>
    <property type="evidence" value="ECO:0007669"/>
    <property type="project" value="TreeGrafter"/>
</dbReference>
<dbReference type="InterPro" id="IPR036770">
    <property type="entry name" value="Ankyrin_rpt-contain_sf"/>
</dbReference>
<proteinExistence type="predicted"/>
<evidence type="ECO:0000256" key="1">
    <source>
        <dbReference type="ARBA" id="ARBA00022737"/>
    </source>
</evidence>
<dbReference type="Proteomes" id="UP000198406">
    <property type="component" value="Unassembled WGS sequence"/>
</dbReference>
<dbReference type="GO" id="GO:0005737">
    <property type="term" value="C:cytoplasm"/>
    <property type="evidence" value="ECO:0007669"/>
    <property type="project" value="TreeGrafter"/>
</dbReference>
<feature type="compositionally biased region" description="Low complexity" evidence="4">
    <location>
        <begin position="54"/>
        <end position="72"/>
    </location>
</feature>
<feature type="region of interest" description="Disordered" evidence="4">
    <location>
        <begin position="593"/>
        <end position="634"/>
    </location>
</feature>
<comment type="caution">
    <text evidence="5">The sequence shown here is derived from an EMBL/GenBank/DDBJ whole genome shotgun (WGS) entry which is preliminary data.</text>
</comment>
<evidence type="ECO:0000256" key="2">
    <source>
        <dbReference type="ARBA" id="ARBA00023043"/>
    </source>
</evidence>
<evidence type="ECO:0000256" key="4">
    <source>
        <dbReference type="SAM" id="MobiDB-lite"/>
    </source>
</evidence>
<feature type="region of interest" description="Disordered" evidence="4">
    <location>
        <begin position="47"/>
        <end position="98"/>
    </location>
</feature>
<dbReference type="InterPro" id="IPR052420">
    <property type="entry name" value="Espin/Espin-like"/>
</dbReference>
<dbReference type="SUPFAM" id="SSF48403">
    <property type="entry name" value="Ankyrin repeat"/>
    <property type="match status" value="1"/>
</dbReference>
<dbReference type="AlphaFoldDB" id="A0A1Z5JRC3"/>
<evidence type="ECO:0000313" key="6">
    <source>
        <dbReference type="Proteomes" id="UP000198406"/>
    </source>
</evidence>
<dbReference type="GO" id="GO:0051015">
    <property type="term" value="F:actin filament binding"/>
    <property type="evidence" value="ECO:0007669"/>
    <property type="project" value="TreeGrafter"/>
</dbReference>
<dbReference type="PANTHER" id="PTHR24153">
    <property type="entry name" value="ESPIN"/>
    <property type="match status" value="1"/>
</dbReference>
<keyword evidence="3" id="KW-0175">Coiled coil</keyword>
<dbReference type="EMBL" id="BDSP01000107">
    <property type="protein sequence ID" value="GAX16564.1"/>
    <property type="molecule type" value="Genomic_DNA"/>
</dbReference>
<evidence type="ECO:0000256" key="3">
    <source>
        <dbReference type="SAM" id="Coils"/>
    </source>
</evidence>
<gene>
    <name evidence="5" type="ORF">FisN_7Lh291</name>
</gene>
<evidence type="ECO:0000313" key="5">
    <source>
        <dbReference type="EMBL" id="GAX16564.1"/>
    </source>
</evidence>
<name>A0A1Z5JRC3_FISSO</name>
<protein>
    <submittedName>
        <fullName evidence="5">Uncharacterized protein</fullName>
    </submittedName>
</protein>
<keyword evidence="6" id="KW-1185">Reference proteome</keyword>
<dbReference type="InParanoid" id="A0A1Z5JRC3"/>
<accession>A0A1Z5JRC3</accession>
<dbReference type="OrthoDB" id="48349at2759"/>
<reference evidence="5 6" key="1">
    <citation type="journal article" date="2015" name="Plant Cell">
        <title>Oil accumulation by the oleaginous diatom Fistulifera solaris as revealed by the genome and transcriptome.</title>
        <authorList>
            <person name="Tanaka T."/>
            <person name="Maeda Y."/>
            <person name="Veluchamy A."/>
            <person name="Tanaka M."/>
            <person name="Abida H."/>
            <person name="Marechal E."/>
            <person name="Bowler C."/>
            <person name="Muto M."/>
            <person name="Sunaga Y."/>
            <person name="Tanaka M."/>
            <person name="Yoshino T."/>
            <person name="Taniguchi T."/>
            <person name="Fukuda Y."/>
            <person name="Nemoto M."/>
            <person name="Matsumoto M."/>
            <person name="Wong P.S."/>
            <person name="Aburatani S."/>
            <person name="Fujibuchi W."/>
        </authorList>
    </citation>
    <scope>NUCLEOTIDE SEQUENCE [LARGE SCALE GENOMIC DNA]</scope>
    <source>
        <strain evidence="5 6">JPCC DA0580</strain>
    </source>
</reference>
<organism evidence="5 6">
    <name type="scientific">Fistulifera solaris</name>
    <name type="common">Oleaginous diatom</name>
    <dbReference type="NCBI Taxonomy" id="1519565"/>
    <lineage>
        <taxon>Eukaryota</taxon>
        <taxon>Sar</taxon>
        <taxon>Stramenopiles</taxon>
        <taxon>Ochrophyta</taxon>
        <taxon>Bacillariophyta</taxon>
        <taxon>Bacillariophyceae</taxon>
        <taxon>Bacillariophycidae</taxon>
        <taxon>Naviculales</taxon>
        <taxon>Naviculaceae</taxon>
        <taxon>Fistulifera</taxon>
    </lineage>
</organism>